<protein>
    <submittedName>
        <fullName evidence="1">Uncharacterized protein</fullName>
    </submittedName>
</protein>
<dbReference type="InterPro" id="IPR004244">
    <property type="entry name" value="Transposase_22"/>
</dbReference>
<dbReference type="Gene3D" id="3.30.250.20">
    <property type="entry name" value="L1 transposable element, C-terminal domain"/>
    <property type="match status" value="1"/>
</dbReference>
<evidence type="ECO:0000313" key="1">
    <source>
        <dbReference type="Ensembl" id="ENSSFAP00005012894.1"/>
    </source>
</evidence>
<dbReference type="InParanoid" id="A0A672GNC0"/>
<dbReference type="InterPro" id="IPR042566">
    <property type="entry name" value="L1_C"/>
</dbReference>
<evidence type="ECO:0000313" key="2">
    <source>
        <dbReference type="Proteomes" id="UP000472267"/>
    </source>
</evidence>
<dbReference type="Proteomes" id="UP000472267">
    <property type="component" value="Chromosome 2"/>
</dbReference>
<keyword evidence="2" id="KW-1185">Reference proteome</keyword>
<reference evidence="1" key="2">
    <citation type="submission" date="2025-08" db="UniProtKB">
        <authorList>
            <consortium name="Ensembl"/>
        </authorList>
    </citation>
    <scope>IDENTIFICATION</scope>
</reference>
<accession>A0A672GNC0</accession>
<dbReference type="AlphaFoldDB" id="A0A672GNC0"/>
<dbReference type="Ensembl" id="ENSSFAT00005013458.1">
    <property type="protein sequence ID" value="ENSSFAP00005012894.1"/>
    <property type="gene ID" value="ENSSFAG00005007105.1"/>
</dbReference>
<dbReference type="PANTHER" id="PTHR11505">
    <property type="entry name" value="L1 TRANSPOSABLE ELEMENT-RELATED"/>
    <property type="match status" value="1"/>
</dbReference>
<proteinExistence type="predicted"/>
<dbReference type="OMA" id="PAWENAP"/>
<sequence length="126" mass="14992">QTTESIRYELELDWDSHLTPERPRVMIARIHKFQMKEKILRPAWENAPLTYDGRKIHLYPNFPAEIMKQHQPFEEVRKKWNEAGMRTGFLYPARPQVSKGTDINKTFNTPEDADRFLLSYRAAEES</sequence>
<reference evidence="1" key="3">
    <citation type="submission" date="2025-09" db="UniProtKB">
        <authorList>
            <consortium name="Ensembl"/>
        </authorList>
    </citation>
    <scope>IDENTIFICATION</scope>
</reference>
<name>A0A672GNC0_SALFA</name>
<reference evidence="1" key="1">
    <citation type="submission" date="2019-06" db="EMBL/GenBank/DDBJ databases">
        <authorList>
            <consortium name="Wellcome Sanger Institute Data Sharing"/>
        </authorList>
    </citation>
    <scope>NUCLEOTIDE SEQUENCE [LARGE SCALE GENOMIC DNA]</scope>
</reference>
<organism evidence="1 2">
    <name type="scientific">Salarias fasciatus</name>
    <name type="common">Jewelled blenny</name>
    <name type="synonym">Blennius fasciatus</name>
    <dbReference type="NCBI Taxonomy" id="181472"/>
    <lineage>
        <taxon>Eukaryota</taxon>
        <taxon>Metazoa</taxon>
        <taxon>Chordata</taxon>
        <taxon>Craniata</taxon>
        <taxon>Vertebrata</taxon>
        <taxon>Euteleostomi</taxon>
        <taxon>Actinopterygii</taxon>
        <taxon>Neopterygii</taxon>
        <taxon>Teleostei</taxon>
        <taxon>Neoteleostei</taxon>
        <taxon>Acanthomorphata</taxon>
        <taxon>Ovalentaria</taxon>
        <taxon>Blenniimorphae</taxon>
        <taxon>Blenniiformes</taxon>
        <taxon>Blennioidei</taxon>
        <taxon>Blenniidae</taxon>
        <taxon>Salariinae</taxon>
        <taxon>Salarias</taxon>
    </lineage>
</organism>